<gene>
    <name evidence="2" type="ORF">CCAP1982_LOCUS10639</name>
</gene>
<evidence type="ECO:0000256" key="1">
    <source>
        <dbReference type="SAM" id="MobiDB-lite"/>
    </source>
</evidence>
<feature type="compositionally biased region" description="Polar residues" evidence="1">
    <location>
        <begin position="10"/>
        <end position="27"/>
    </location>
</feature>
<proteinExistence type="predicted"/>
<evidence type="ECO:0000313" key="2">
    <source>
        <dbReference type="EMBL" id="CAD7002151.1"/>
    </source>
</evidence>
<evidence type="ECO:0000313" key="3">
    <source>
        <dbReference type="Proteomes" id="UP000606786"/>
    </source>
</evidence>
<name>A0A811UTY6_CERCA</name>
<keyword evidence="3" id="KW-1185">Reference proteome</keyword>
<dbReference type="Proteomes" id="UP000606786">
    <property type="component" value="Unassembled WGS sequence"/>
</dbReference>
<dbReference type="AlphaFoldDB" id="A0A811UTY6"/>
<feature type="non-terminal residue" evidence="2">
    <location>
        <position position="1"/>
    </location>
</feature>
<feature type="region of interest" description="Disordered" evidence="1">
    <location>
        <begin position="1"/>
        <end position="32"/>
    </location>
</feature>
<accession>A0A811UTY6</accession>
<dbReference type="EMBL" id="CAJHJT010000023">
    <property type="protein sequence ID" value="CAD7002151.1"/>
    <property type="molecule type" value="Genomic_DNA"/>
</dbReference>
<reference evidence="2" key="1">
    <citation type="submission" date="2020-11" db="EMBL/GenBank/DDBJ databases">
        <authorList>
            <person name="Whitehead M."/>
        </authorList>
    </citation>
    <scope>NUCLEOTIDE SEQUENCE</scope>
    <source>
        <strain evidence="2">EGII</strain>
    </source>
</reference>
<comment type="caution">
    <text evidence="2">The sequence shown here is derived from an EMBL/GenBank/DDBJ whole genome shotgun (WGS) entry which is preliminary data.</text>
</comment>
<sequence length="71" mass="7670">LRQLLGPNPLFTSENNDNTPPNLTPQKEQAEGNKIQAKLLKKKIAEAAIATAKSLREMAASSSRQVAALEN</sequence>
<organism evidence="2 3">
    <name type="scientific">Ceratitis capitata</name>
    <name type="common">Mediterranean fruit fly</name>
    <name type="synonym">Tephritis capitata</name>
    <dbReference type="NCBI Taxonomy" id="7213"/>
    <lineage>
        <taxon>Eukaryota</taxon>
        <taxon>Metazoa</taxon>
        <taxon>Ecdysozoa</taxon>
        <taxon>Arthropoda</taxon>
        <taxon>Hexapoda</taxon>
        <taxon>Insecta</taxon>
        <taxon>Pterygota</taxon>
        <taxon>Neoptera</taxon>
        <taxon>Endopterygota</taxon>
        <taxon>Diptera</taxon>
        <taxon>Brachycera</taxon>
        <taxon>Muscomorpha</taxon>
        <taxon>Tephritoidea</taxon>
        <taxon>Tephritidae</taxon>
        <taxon>Ceratitis</taxon>
        <taxon>Ceratitis</taxon>
    </lineage>
</organism>
<protein>
    <submittedName>
        <fullName evidence="2">(Mediterranean fruit fly) hypothetical protein</fullName>
    </submittedName>
</protein>